<dbReference type="GO" id="GO:0008360">
    <property type="term" value="P:regulation of cell shape"/>
    <property type="evidence" value="ECO:0007669"/>
    <property type="project" value="UniProtKB-KW"/>
</dbReference>
<reference evidence="9 10" key="2">
    <citation type="submission" date="2020-03" db="EMBL/GenBank/DDBJ databases">
        <authorList>
            <person name="Ichikawa N."/>
            <person name="Kimura A."/>
            <person name="Kitahashi Y."/>
            <person name="Uohara A."/>
        </authorList>
    </citation>
    <scope>NUCLEOTIDE SEQUENCE [LARGE SCALE GENOMIC DNA]</scope>
    <source>
        <strain evidence="9 10">NBRC 107702</strain>
    </source>
</reference>
<dbReference type="RefSeq" id="WP_173040708.1">
    <property type="nucleotide sequence ID" value="NZ_AP022870.1"/>
</dbReference>
<evidence type="ECO:0000256" key="2">
    <source>
        <dbReference type="ARBA" id="ARBA00022475"/>
    </source>
</evidence>
<dbReference type="GO" id="GO:0009252">
    <property type="term" value="P:peptidoglycan biosynthetic process"/>
    <property type="evidence" value="ECO:0007669"/>
    <property type="project" value="UniProtKB-KW"/>
</dbReference>
<feature type="transmembrane region" description="Helical" evidence="8">
    <location>
        <begin position="419"/>
        <end position="443"/>
    </location>
</feature>
<evidence type="ECO:0000256" key="8">
    <source>
        <dbReference type="SAM" id="Phobius"/>
    </source>
</evidence>
<feature type="transmembrane region" description="Helical" evidence="8">
    <location>
        <begin position="450"/>
        <end position="474"/>
    </location>
</feature>
<evidence type="ECO:0000256" key="6">
    <source>
        <dbReference type="ARBA" id="ARBA00022989"/>
    </source>
</evidence>
<feature type="transmembrane region" description="Helical" evidence="8">
    <location>
        <begin position="77"/>
        <end position="96"/>
    </location>
</feature>
<dbReference type="NCBIfam" id="TIGR01695">
    <property type="entry name" value="murJ_mviN"/>
    <property type="match status" value="1"/>
</dbReference>
<dbReference type="Proteomes" id="UP000502508">
    <property type="component" value="Chromosome"/>
</dbReference>
<feature type="transmembrane region" description="Helical" evidence="8">
    <location>
        <begin position="102"/>
        <end position="124"/>
    </location>
</feature>
<dbReference type="PRINTS" id="PR01806">
    <property type="entry name" value="VIRFACTRMVIN"/>
</dbReference>
<dbReference type="GO" id="GO:0034204">
    <property type="term" value="P:lipid translocation"/>
    <property type="evidence" value="ECO:0007669"/>
    <property type="project" value="TreeGrafter"/>
</dbReference>
<reference evidence="9 10" key="1">
    <citation type="submission" date="2020-03" db="EMBL/GenBank/DDBJ databases">
        <title>Whole genome shotgun sequence of Phytohabitans flavus NBRC 107702.</title>
        <authorList>
            <person name="Komaki H."/>
            <person name="Tamura T."/>
        </authorList>
    </citation>
    <scope>NUCLEOTIDE SEQUENCE [LARGE SCALE GENOMIC DNA]</scope>
    <source>
        <strain evidence="9 10">NBRC 107702</strain>
    </source>
</reference>
<dbReference type="InterPro" id="IPR051050">
    <property type="entry name" value="Lipid_II_flippase_MurJ/MviN"/>
</dbReference>
<feature type="transmembrane region" description="Helical" evidence="8">
    <location>
        <begin position="512"/>
        <end position="537"/>
    </location>
</feature>
<feature type="transmembrane region" description="Helical" evidence="8">
    <location>
        <begin position="293"/>
        <end position="315"/>
    </location>
</feature>
<feature type="transmembrane region" description="Helical" evidence="8">
    <location>
        <begin position="549"/>
        <end position="570"/>
    </location>
</feature>
<accession>A0A6F8Y3J5</accession>
<feature type="transmembrane region" description="Helical" evidence="8">
    <location>
        <begin position="186"/>
        <end position="206"/>
    </location>
</feature>
<evidence type="ECO:0000313" key="10">
    <source>
        <dbReference type="Proteomes" id="UP000502508"/>
    </source>
</evidence>
<proteinExistence type="predicted"/>
<evidence type="ECO:0000256" key="1">
    <source>
        <dbReference type="ARBA" id="ARBA00004651"/>
    </source>
</evidence>
<dbReference type="Pfam" id="PF03023">
    <property type="entry name" value="MurJ"/>
    <property type="match status" value="1"/>
</dbReference>
<dbReference type="InterPro" id="IPR004268">
    <property type="entry name" value="MurJ"/>
</dbReference>
<comment type="subcellular location">
    <subcellularLocation>
        <location evidence="1">Cell membrane</location>
        <topology evidence="1">Multi-pass membrane protein</topology>
    </subcellularLocation>
</comment>
<dbReference type="PANTHER" id="PTHR47019">
    <property type="entry name" value="LIPID II FLIPPASE MURJ"/>
    <property type="match status" value="1"/>
</dbReference>
<feature type="transmembrane region" description="Helical" evidence="8">
    <location>
        <begin position="218"/>
        <end position="237"/>
    </location>
</feature>
<protein>
    <submittedName>
        <fullName evidence="9">Lipid II flippase MurJ</fullName>
    </submittedName>
</protein>
<feature type="transmembrane region" description="Helical" evidence="8">
    <location>
        <begin position="377"/>
        <end position="399"/>
    </location>
</feature>
<feature type="transmembrane region" description="Helical" evidence="8">
    <location>
        <begin position="480"/>
        <end position="500"/>
    </location>
</feature>
<dbReference type="AlphaFoldDB" id="A0A6F8Y3J5"/>
<dbReference type="GO" id="GO:0015648">
    <property type="term" value="F:lipid-linked peptidoglycan transporter activity"/>
    <property type="evidence" value="ECO:0007669"/>
    <property type="project" value="TreeGrafter"/>
</dbReference>
<dbReference type="EMBL" id="AP022870">
    <property type="protein sequence ID" value="BCB80603.1"/>
    <property type="molecule type" value="Genomic_DNA"/>
</dbReference>
<keyword evidence="6 8" id="KW-1133">Transmembrane helix</keyword>
<evidence type="ECO:0000313" key="9">
    <source>
        <dbReference type="EMBL" id="BCB80603.1"/>
    </source>
</evidence>
<dbReference type="GO" id="GO:0005886">
    <property type="term" value="C:plasma membrane"/>
    <property type="evidence" value="ECO:0007669"/>
    <property type="project" value="UniProtKB-SubCell"/>
</dbReference>
<keyword evidence="10" id="KW-1185">Reference proteome</keyword>
<name>A0A6F8Y3J5_9ACTN</name>
<keyword evidence="5" id="KW-0573">Peptidoglycan synthesis</keyword>
<dbReference type="PANTHER" id="PTHR47019:SF1">
    <property type="entry name" value="LIPID II FLIPPASE MURJ"/>
    <property type="match status" value="1"/>
</dbReference>
<evidence type="ECO:0000256" key="4">
    <source>
        <dbReference type="ARBA" id="ARBA00022960"/>
    </source>
</evidence>
<evidence type="ECO:0000256" key="5">
    <source>
        <dbReference type="ARBA" id="ARBA00022984"/>
    </source>
</evidence>
<feature type="transmembrane region" description="Helical" evidence="8">
    <location>
        <begin position="249"/>
        <end position="272"/>
    </location>
</feature>
<organism evidence="9 10">
    <name type="scientific">Phytohabitans flavus</name>
    <dbReference type="NCBI Taxonomy" id="1076124"/>
    <lineage>
        <taxon>Bacteria</taxon>
        <taxon>Bacillati</taxon>
        <taxon>Actinomycetota</taxon>
        <taxon>Actinomycetes</taxon>
        <taxon>Micromonosporales</taxon>
        <taxon>Micromonosporaceae</taxon>
    </lineage>
</organism>
<sequence>MSGGLYKSANAGHSAHQQYPDGAVLISTQAAPAGLYPAPGTESAPDLEPAVEVEQGSAASNSAIMAIGSLVSRGTGFLRTIILAAALGGGAINNAYTTAQILPGIVYELLMGALLSSTIIPVLVRRRKADADGGEAYTQRLVTLVVLVLGVAALLVTVTASVLTVLYTSEKSSEAFQDLVTKLSYLMLPMIFFIGVSGILTAVLNTRGHFATPMFTPILNNLVVIATGVVYMIIYGAKVLRPEQMTAGQIALLGGGTLLGVVIQCAGLLPALRKVNFRWKWRFDFRALGLRELGRIGGWALCYVVVTQIGQAVAFNLLNRAGEEDAAGPAIYNNVFLLMYMAHGIIGVSIITALTPRMSAAAADRRNADMANDLSRGTRMITAVLTPVAICYAVLASPISVALFRSGAFTQDDAAETAVVLVATAVALVPFSISQLFTVALYARQETKAAALINVPVVGLRVLVQVIVFALFSATFAAPGLMFANALSFLASGLITASLLHRRIGAIGLGGILVTFVKVGVAAVGATVVGLAVMYVLPGGWSPSKPESLLQLAVGGLAIGGTYVAIALGLKVSEINSVFALVRRKIRR</sequence>
<keyword evidence="7 8" id="KW-0472">Membrane</keyword>
<evidence type="ECO:0000256" key="3">
    <source>
        <dbReference type="ARBA" id="ARBA00022692"/>
    </source>
</evidence>
<keyword evidence="3 8" id="KW-0812">Transmembrane</keyword>
<dbReference type="KEGG" id="pfla:Pflav_070130"/>
<keyword evidence="2" id="KW-1003">Cell membrane</keyword>
<gene>
    <name evidence="9" type="primary">mviN</name>
    <name evidence="9" type="ORF">Pflav_070130</name>
</gene>
<feature type="transmembrane region" description="Helical" evidence="8">
    <location>
        <begin position="144"/>
        <end position="166"/>
    </location>
</feature>
<feature type="transmembrane region" description="Helical" evidence="8">
    <location>
        <begin position="335"/>
        <end position="356"/>
    </location>
</feature>
<evidence type="ECO:0000256" key="7">
    <source>
        <dbReference type="ARBA" id="ARBA00023136"/>
    </source>
</evidence>
<keyword evidence="4" id="KW-0133">Cell shape</keyword>